<reference evidence="9 10" key="1">
    <citation type="submission" date="2018-02" db="EMBL/GenBank/DDBJ databases">
        <title>The genomes of Aspergillus section Nigri reveals drivers in fungal speciation.</title>
        <authorList>
            <consortium name="DOE Joint Genome Institute"/>
            <person name="Vesth T.C."/>
            <person name="Nybo J."/>
            <person name="Theobald S."/>
            <person name="Brandl J."/>
            <person name="Frisvad J.C."/>
            <person name="Nielsen K.F."/>
            <person name="Lyhne E.K."/>
            <person name="Kogle M.E."/>
            <person name="Kuo A."/>
            <person name="Riley R."/>
            <person name="Clum A."/>
            <person name="Nolan M."/>
            <person name="Lipzen A."/>
            <person name="Salamov A."/>
            <person name="Henrissat B."/>
            <person name="Wiebenga A."/>
            <person name="De vries R.P."/>
            <person name="Grigoriev I.V."/>
            <person name="Mortensen U.H."/>
            <person name="Andersen M.R."/>
            <person name="Baker S.E."/>
        </authorList>
    </citation>
    <scope>NUCLEOTIDE SEQUENCE [LARGE SCALE GENOMIC DNA]</scope>
    <source>
        <strain evidence="9 10">CBS 114.80</strain>
    </source>
</reference>
<feature type="domain" description="DJ-1/PfpI" evidence="8">
    <location>
        <begin position="70"/>
        <end position="184"/>
    </location>
</feature>
<dbReference type="PANTHER" id="PTHR31845">
    <property type="entry name" value="FINGER DOMAIN PROTEIN, PUTATIVE-RELATED"/>
    <property type="match status" value="1"/>
</dbReference>
<evidence type="ECO:0000256" key="2">
    <source>
        <dbReference type="ARBA" id="ARBA00022833"/>
    </source>
</evidence>
<feature type="region of interest" description="Disordered" evidence="7">
    <location>
        <begin position="740"/>
        <end position="765"/>
    </location>
</feature>
<evidence type="ECO:0000256" key="1">
    <source>
        <dbReference type="ARBA" id="ARBA00004123"/>
    </source>
</evidence>
<keyword evidence="2" id="KW-0862">Zinc</keyword>
<dbReference type="GO" id="GO:0000976">
    <property type="term" value="F:transcription cis-regulatory region binding"/>
    <property type="evidence" value="ECO:0007669"/>
    <property type="project" value="TreeGrafter"/>
</dbReference>
<evidence type="ECO:0000256" key="3">
    <source>
        <dbReference type="ARBA" id="ARBA00023015"/>
    </source>
</evidence>
<keyword evidence="6" id="KW-0539">Nucleus</keyword>
<dbReference type="Gene3D" id="3.40.50.880">
    <property type="match status" value="1"/>
</dbReference>
<dbReference type="InterPro" id="IPR029062">
    <property type="entry name" value="Class_I_gatase-like"/>
</dbReference>
<evidence type="ECO:0000313" key="9">
    <source>
        <dbReference type="EMBL" id="PYI32469.1"/>
    </source>
</evidence>
<sequence>MSSPVDLRNPGRPIHVGVVLLNTVTEQLDIAPVGFFSGLDRNFLKDMPTEMVDDESKAQGLDFVYHWVNEDGKTPAKLTTGMNVLPTDSFATCPPLDIILIGASRMGYKANEAEKAFLRKSYNDCTAILCVCGGFEPVLSAGLMEGKTATGPRFMLPMLRELGPGVNWVEKRWVRDGKIWTTGALLSGFDMIAAFGRATWGDRPLVDTLIKKGGFPERATVERLPEVRPQDVINIHRSYTNRDRCIKFGYDCTLTSSHYPTGNDHSSANNPSKSGSSESQNEDVVASLFKHAPKHGDQSAQMCEMHRQMMRKQLLGDDASRGAQGTSHGAITPPPTPISTSNAEYKSLRVSMKEADELLSHFQSKKVYFPFVDIPDSLTAASMAKTRPFLFLAILTISTTQRPLLQRKLDERFRRVLSERIVLQGEKSLDYVQGLLVYLAWHPIHIRPLNNQLFQYLQILRSMLSDLRLDQKLYETAARNACLGCYNLSSLLSLGFQRRSDSTFYDSMKSAIEETTTDDKHHSHQTMLSRTQMLWETVARASEQGGDNLPKCSLSFHLQIQDLEGKIRFDAPEAASLRISILSLKVVTAYFPWTVHRPSSSHRSSSEPCAPQYQPVENLKEARSCLAEIQGFFDYFLSIPPDRYIYFSLREWCQLILTISTASQICFLTHPFMDTQWYEFQIKARSRIQIYLESLLHWMSTLSVSKAGDAPDIFCMFQSVLDVVLETYAVAKINSTLQSVSDHSGTEDTDSPSVGATSTTSRRCPMMNGTIKQTEFWEAVQQSNTLCVGGTGAQSSSRYSGAFGAGMDGLFDDAQDWPSLFSEWVSFT</sequence>
<feature type="region of interest" description="Disordered" evidence="7">
    <location>
        <begin position="318"/>
        <end position="341"/>
    </location>
</feature>
<keyword evidence="4" id="KW-0238">DNA-binding</keyword>
<evidence type="ECO:0000259" key="8">
    <source>
        <dbReference type="Pfam" id="PF01965"/>
    </source>
</evidence>
<dbReference type="GO" id="GO:0000981">
    <property type="term" value="F:DNA-binding transcription factor activity, RNA polymerase II-specific"/>
    <property type="evidence" value="ECO:0007669"/>
    <property type="project" value="TreeGrafter"/>
</dbReference>
<name>A0A2V5I709_9EURO</name>
<dbReference type="InterPro" id="IPR051089">
    <property type="entry name" value="prtT"/>
</dbReference>
<evidence type="ECO:0000256" key="6">
    <source>
        <dbReference type="ARBA" id="ARBA00023242"/>
    </source>
</evidence>
<feature type="compositionally biased region" description="Polar residues" evidence="7">
    <location>
        <begin position="751"/>
        <end position="762"/>
    </location>
</feature>
<keyword evidence="5" id="KW-0804">Transcription</keyword>
<dbReference type="EMBL" id="KZ825492">
    <property type="protein sequence ID" value="PYI32469.1"/>
    <property type="molecule type" value="Genomic_DNA"/>
</dbReference>
<dbReference type="Proteomes" id="UP000248817">
    <property type="component" value="Unassembled WGS sequence"/>
</dbReference>
<dbReference type="InterPro" id="IPR002818">
    <property type="entry name" value="DJ-1/PfpI"/>
</dbReference>
<feature type="compositionally biased region" description="Low complexity" evidence="7">
    <location>
        <begin position="266"/>
        <end position="279"/>
    </location>
</feature>
<dbReference type="GO" id="GO:0005634">
    <property type="term" value="C:nucleus"/>
    <property type="evidence" value="ECO:0007669"/>
    <property type="project" value="UniProtKB-SubCell"/>
</dbReference>
<dbReference type="Pfam" id="PF01965">
    <property type="entry name" value="DJ-1_PfpI"/>
    <property type="match status" value="1"/>
</dbReference>
<evidence type="ECO:0000256" key="4">
    <source>
        <dbReference type="ARBA" id="ARBA00023125"/>
    </source>
</evidence>
<feature type="region of interest" description="Disordered" evidence="7">
    <location>
        <begin position="261"/>
        <end position="283"/>
    </location>
</feature>
<evidence type="ECO:0000256" key="7">
    <source>
        <dbReference type="SAM" id="MobiDB-lite"/>
    </source>
</evidence>
<gene>
    <name evidence="9" type="ORF">BP00DRAFT_435258</name>
</gene>
<proteinExistence type="predicted"/>
<dbReference type="PANTHER" id="PTHR31845:SF10">
    <property type="entry name" value="ZN(II)2CYS6 TRANSCRIPTION FACTOR (EUROFUNG)"/>
    <property type="match status" value="1"/>
</dbReference>
<accession>A0A2V5I709</accession>
<dbReference type="AlphaFoldDB" id="A0A2V5I709"/>
<comment type="subcellular location">
    <subcellularLocation>
        <location evidence="1">Nucleus</location>
    </subcellularLocation>
</comment>
<dbReference type="SUPFAM" id="SSF52317">
    <property type="entry name" value="Class I glutamine amidotransferase-like"/>
    <property type="match status" value="1"/>
</dbReference>
<protein>
    <recommendedName>
        <fullName evidence="8">DJ-1/PfpI domain-containing protein</fullName>
    </recommendedName>
</protein>
<evidence type="ECO:0000313" key="10">
    <source>
        <dbReference type="Proteomes" id="UP000248817"/>
    </source>
</evidence>
<organism evidence="9 10">
    <name type="scientific">Aspergillus indologenus CBS 114.80</name>
    <dbReference type="NCBI Taxonomy" id="1450541"/>
    <lineage>
        <taxon>Eukaryota</taxon>
        <taxon>Fungi</taxon>
        <taxon>Dikarya</taxon>
        <taxon>Ascomycota</taxon>
        <taxon>Pezizomycotina</taxon>
        <taxon>Eurotiomycetes</taxon>
        <taxon>Eurotiomycetidae</taxon>
        <taxon>Eurotiales</taxon>
        <taxon>Aspergillaceae</taxon>
        <taxon>Aspergillus</taxon>
        <taxon>Aspergillus subgen. Circumdati</taxon>
    </lineage>
</organism>
<keyword evidence="10" id="KW-1185">Reference proteome</keyword>
<evidence type="ECO:0000256" key="5">
    <source>
        <dbReference type="ARBA" id="ARBA00023163"/>
    </source>
</evidence>
<keyword evidence="3" id="KW-0805">Transcription regulation</keyword>